<comment type="subcellular location">
    <subcellularLocation>
        <location evidence="9">Cytoplasm</location>
    </subcellularLocation>
</comment>
<dbReference type="NCBIfam" id="TIGR00589">
    <property type="entry name" value="ogt"/>
    <property type="match status" value="1"/>
</dbReference>
<dbReference type="InterPro" id="IPR008332">
    <property type="entry name" value="MethylG_MeTrfase_N"/>
</dbReference>
<keyword evidence="7 9" id="KW-0234">DNA repair</keyword>
<evidence type="ECO:0000256" key="8">
    <source>
        <dbReference type="ARBA" id="ARBA00049348"/>
    </source>
</evidence>
<dbReference type="GO" id="GO:0032259">
    <property type="term" value="P:methylation"/>
    <property type="evidence" value="ECO:0007669"/>
    <property type="project" value="UniProtKB-KW"/>
</dbReference>
<dbReference type="EMBL" id="CP003108">
    <property type="protein sequence ID" value="AET66215.1"/>
    <property type="molecule type" value="Genomic_DNA"/>
</dbReference>
<dbReference type="InterPro" id="IPR016024">
    <property type="entry name" value="ARM-type_fold"/>
</dbReference>
<protein>
    <recommendedName>
        <fullName evidence="9">Methylated-DNA--protein-cysteine methyltransferase</fullName>
        <ecNumber evidence="9">2.1.1.63</ecNumber>
    </recommendedName>
    <alternativeName>
        <fullName evidence="9">6-O-methylguanine-DNA methyltransferase</fullName>
        <shortName evidence="9">MGMT</shortName>
    </alternativeName>
    <alternativeName>
        <fullName evidence="9">O-6-methylguanine-DNA-alkyltransferase</fullName>
    </alternativeName>
</protein>
<feature type="domain" description="Methylguanine DNA methyltransferase ribonuclease-like" evidence="11">
    <location>
        <begin position="239"/>
        <end position="307"/>
    </location>
</feature>
<evidence type="ECO:0000259" key="10">
    <source>
        <dbReference type="Pfam" id="PF01035"/>
    </source>
</evidence>
<evidence type="ECO:0000256" key="9">
    <source>
        <dbReference type="HAMAP-Rule" id="MF_00772"/>
    </source>
</evidence>
<dbReference type="SUPFAM" id="SSF48371">
    <property type="entry name" value="ARM repeat"/>
    <property type="match status" value="1"/>
</dbReference>
<dbReference type="Gene3D" id="3.30.160.70">
    <property type="entry name" value="Methylated DNA-protein cysteine methyltransferase domain"/>
    <property type="match status" value="1"/>
</dbReference>
<dbReference type="InterPro" id="IPR001497">
    <property type="entry name" value="MethylDNA_cys_MeTrfase_AS"/>
</dbReference>
<dbReference type="RefSeq" id="WP_014183041.1">
    <property type="nucleotide sequence ID" value="NC_016584.1"/>
</dbReference>
<dbReference type="EC" id="2.1.1.63" evidence="9"/>
<keyword evidence="3 9" id="KW-0963">Cytoplasm</keyword>
<keyword evidence="6 9" id="KW-0227">DNA damage</keyword>
<reference evidence="13" key="1">
    <citation type="submission" date="2011-11" db="EMBL/GenBank/DDBJ databases">
        <title>Complete sequence of Desulfosporosinus orientis DSM 765.</title>
        <authorList>
            <person name="Lucas S."/>
            <person name="Han J."/>
            <person name="Lapidus A."/>
            <person name="Cheng J.-F."/>
            <person name="Goodwin L."/>
            <person name="Pitluck S."/>
            <person name="Peters L."/>
            <person name="Ovchinnikova G."/>
            <person name="Teshima H."/>
            <person name="Detter J.C."/>
            <person name="Han C."/>
            <person name="Tapia R."/>
            <person name="Land M."/>
            <person name="Hauser L."/>
            <person name="Kyrpides N."/>
            <person name="Ivanova N."/>
            <person name="Pagani I."/>
            <person name="Pester M."/>
            <person name="Spring S."/>
            <person name="Ollivier B."/>
            <person name="Rattei T."/>
            <person name="Klenk H.-P."/>
            <person name="Wagner M."/>
            <person name="Loy A."/>
            <person name="Woyke T."/>
        </authorList>
    </citation>
    <scope>NUCLEOTIDE SEQUENCE [LARGE SCALE GENOMIC DNA]</scope>
    <source>
        <strain evidence="13">ATCC 19365 / DSM 765 / NCIMB 8382 / VKM B-1628</strain>
    </source>
</reference>
<keyword evidence="13" id="KW-1185">Reference proteome</keyword>
<dbReference type="Pfam" id="PF02870">
    <property type="entry name" value="Methyltransf_1N"/>
    <property type="match status" value="1"/>
</dbReference>
<accession>G7WA77</accession>
<dbReference type="HOGENOM" id="CLU_057484_0_0_9"/>
<organism evidence="12 13">
    <name type="scientific">Desulfosporosinus orientis (strain ATCC 19365 / DSM 765 / NCIMB 8382 / VKM B-1628 / Singapore I)</name>
    <name type="common">Desulfotomaculum orientis</name>
    <dbReference type="NCBI Taxonomy" id="768706"/>
    <lineage>
        <taxon>Bacteria</taxon>
        <taxon>Bacillati</taxon>
        <taxon>Bacillota</taxon>
        <taxon>Clostridia</taxon>
        <taxon>Eubacteriales</taxon>
        <taxon>Desulfitobacteriaceae</taxon>
        <taxon>Desulfosporosinus</taxon>
    </lineage>
</organism>
<dbReference type="FunFam" id="1.10.10.10:FF:000214">
    <property type="entry name" value="Methylated-DNA--protein-cysteine methyltransferase"/>
    <property type="match status" value="1"/>
</dbReference>
<keyword evidence="5 9" id="KW-0808">Transferase</keyword>
<comment type="function">
    <text evidence="9">Involved in the cellular defense against the biological effects of O6-methylguanine (O6-MeG) and O4-methylthymine (O4-MeT) in DNA. Repairs the methylated nucleobase in DNA by stoichiometrically transferring the methyl group to a cysteine residue in the enzyme. This is a suicide reaction: the enzyme is irreversibly inactivated.</text>
</comment>
<evidence type="ECO:0000313" key="13">
    <source>
        <dbReference type="Proteomes" id="UP000006346"/>
    </source>
</evidence>
<comment type="similarity">
    <text evidence="2 9">Belongs to the MGMT family.</text>
</comment>
<dbReference type="InterPro" id="IPR054701">
    <property type="entry name" value="DVU0298-like"/>
</dbReference>
<dbReference type="GO" id="GO:0005737">
    <property type="term" value="C:cytoplasm"/>
    <property type="evidence" value="ECO:0007669"/>
    <property type="project" value="UniProtKB-SubCell"/>
</dbReference>
<dbReference type="PANTHER" id="PTHR10815:SF5">
    <property type="entry name" value="METHYLATED-DNA--PROTEIN-CYSTEINE METHYLTRANSFERASE"/>
    <property type="match status" value="1"/>
</dbReference>
<dbReference type="eggNOG" id="COG0350">
    <property type="taxonomic scope" value="Bacteria"/>
</dbReference>
<dbReference type="SUPFAM" id="SSF53155">
    <property type="entry name" value="Methylated DNA-protein cysteine methyltransferase domain"/>
    <property type="match status" value="1"/>
</dbReference>
<dbReference type="GO" id="GO:0006307">
    <property type="term" value="P:DNA alkylation repair"/>
    <property type="evidence" value="ECO:0007669"/>
    <property type="project" value="UniProtKB-UniRule"/>
</dbReference>
<dbReference type="KEGG" id="dor:Desor_0513"/>
<dbReference type="Gene3D" id="1.10.10.10">
    <property type="entry name" value="Winged helix-like DNA-binding domain superfamily/Winged helix DNA-binding domain"/>
    <property type="match status" value="1"/>
</dbReference>
<evidence type="ECO:0000256" key="3">
    <source>
        <dbReference type="ARBA" id="ARBA00022490"/>
    </source>
</evidence>
<dbReference type="AlphaFoldDB" id="G7WA77"/>
<evidence type="ECO:0000256" key="2">
    <source>
        <dbReference type="ARBA" id="ARBA00008711"/>
    </source>
</evidence>
<dbReference type="SUPFAM" id="SSF46767">
    <property type="entry name" value="Methylated DNA-protein cysteine methyltransferase, C-terminal domain"/>
    <property type="match status" value="1"/>
</dbReference>
<evidence type="ECO:0000256" key="6">
    <source>
        <dbReference type="ARBA" id="ARBA00022763"/>
    </source>
</evidence>
<dbReference type="PATRIC" id="fig|768706.3.peg.486"/>
<evidence type="ECO:0000256" key="7">
    <source>
        <dbReference type="ARBA" id="ARBA00023204"/>
    </source>
</evidence>
<dbReference type="InterPro" id="IPR014048">
    <property type="entry name" value="MethylDNA_cys_MeTrfase_DNA-bd"/>
</dbReference>
<dbReference type="STRING" id="768706.Desor_0513"/>
<dbReference type="InterPro" id="IPR036388">
    <property type="entry name" value="WH-like_DNA-bd_sf"/>
</dbReference>
<proteinExistence type="inferred from homology"/>
<dbReference type="GO" id="GO:0003908">
    <property type="term" value="F:methylated-DNA-[protein]-cysteine S-methyltransferase activity"/>
    <property type="evidence" value="ECO:0007669"/>
    <property type="project" value="UniProtKB-UniRule"/>
</dbReference>
<dbReference type="PROSITE" id="PS00374">
    <property type="entry name" value="MGMT"/>
    <property type="match status" value="1"/>
</dbReference>
<comment type="miscellaneous">
    <text evidence="9">This enzyme catalyzes only one turnover and therefore is not strictly catalytic. According to one definition, an enzyme is a biocatalyst that acts repeatedly and over many reaction cycles.</text>
</comment>
<dbReference type="InterPro" id="IPR023546">
    <property type="entry name" value="MGMT"/>
</dbReference>
<dbReference type="InterPro" id="IPR036217">
    <property type="entry name" value="MethylDNA_cys_MeTrfase_DNAb"/>
</dbReference>
<evidence type="ECO:0000256" key="4">
    <source>
        <dbReference type="ARBA" id="ARBA00022603"/>
    </source>
</evidence>
<reference evidence="12 13" key="2">
    <citation type="journal article" date="2012" name="J. Bacteriol.">
        <title>Complete genome sequences of Desulfosporosinus orientis DSM765T, Desulfosporosinus youngiae DSM17734T, Desulfosporosinus meridiei DSM13257T, and Desulfosporosinus acidiphilus DSM22704T.</title>
        <authorList>
            <person name="Pester M."/>
            <person name="Brambilla E."/>
            <person name="Alazard D."/>
            <person name="Rattei T."/>
            <person name="Weinmaier T."/>
            <person name="Han J."/>
            <person name="Lucas S."/>
            <person name="Lapidus A."/>
            <person name="Cheng J.F."/>
            <person name="Goodwin L."/>
            <person name="Pitluck S."/>
            <person name="Peters L."/>
            <person name="Ovchinnikova G."/>
            <person name="Teshima H."/>
            <person name="Detter J.C."/>
            <person name="Han C.S."/>
            <person name="Tapia R."/>
            <person name="Land M.L."/>
            <person name="Hauser L."/>
            <person name="Kyrpides N.C."/>
            <person name="Ivanova N.N."/>
            <person name="Pagani I."/>
            <person name="Huntmann M."/>
            <person name="Wei C.L."/>
            <person name="Davenport K.W."/>
            <person name="Daligault H."/>
            <person name="Chain P.S."/>
            <person name="Chen A."/>
            <person name="Mavromatis K."/>
            <person name="Markowitz V."/>
            <person name="Szeto E."/>
            <person name="Mikhailova N."/>
            <person name="Pati A."/>
            <person name="Wagner M."/>
            <person name="Woyke T."/>
            <person name="Ollivier B."/>
            <person name="Klenk H.P."/>
            <person name="Spring S."/>
            <person name="Loy A."/>
        </authorList>
    </citation>
    <scope>NUCLEOTIDE SEQUENCE [LARGE SCALE GENOMIC DNA]</scope>
    <source>
        <strain evidence="13">ATCC 19365 / DSM 765 / NCIMB 8382 / VKM B-1628</strain>
    </source>
</reference>
<evidence type="ECO:0000313" key="12">
    <source>
        <dbReference type="EMBL" id="AET66215.1"/>
    </source>
</evidence>
<dbReference type="PANTHER" id="PTHR10815">
    <property type="entry name" value="METHYLATED-DNA--PROTEIN-CYSTEINE METHYLTRANSFERASE"/>
    <property type="match status" value="1"/>
</dbReference>
<sequence>MPTKRDVEQVLENRDWNQLKIWAKEHKNVYRQLMTRIYVKDGLIFWRAVEGLGFLLREIEKEQPAFAVNLVRRYFWMLNDESGGTAWNASEAIGSLLAHCPETCGHFNWMLSGLLVDESLSDGALWGLVQLAQTAPHLVEPLEERIRPVLEWEAPMARGLAALIYALMRKSASDFVFYREQGPKWSVPKELEEKLKKDQEIMEIYQDGDFVQYSVQELWQMQAIVFCSEELTIKDQKVELTVASTEVGLCWLGVGPKDDEEEELRQWSRRWFPGRFLIRKREANSEVLQQLKEYLAGKRREFTIPLHQVGTPFQRQVWQELLRIPYGETRSYEDIAVRVGNPKGQRAVGMANNRNPIGIVVPCHRVIGKNGNLTGYAGGLDIKQRLLEIEGSKPSL</sequence>
<dbReference type="Pfam" id="PF01035">
    <property type="entry name" value="DNA_binding_1"/>
    <property type="match status" value="1"/>
</dbReference>
<evidence type="ECO:0000256" key="1">
    <source>
        <dbReference type="ARBA" id="ARBA00001286"/>
    </source>
</evidence>
<comment type="catalytic activity">
    <reaction evidence="1 9">
        <text>a 4-O-methyl-thymidine in DNA + L-cysteinyl-[protein] = a thymidine in DNA + S-methyl-L-cysteinyl-[protein]</text>
        <dbReference type="Rhea" id="RHEA:53428"/>
        <dbReference type="Rhea" id="RHEA-COMP:10131"/>
        <dbReference type="Rhea" id="RHEA-COMP:10132"/>
        <dbReference type="Rhea" id="RHEA-COMP:13555"/>
        <dbReference type="Rhea" id="RHEA-COMP:13556"/>
        <dbReference type="ChEBI" id="CHEBI:29950"/>
        <dbReference type="ChEBI" id="CHEBI:82612"/>
        <dbReference type="ChEBI" id="CHEBI:137386"/>
        <dbReference type="ChEBI" id="CHEBI:137387"/>
        <dbReference type="EC" id="2.1.1.63"/>
    </reaction>
</comment>
<gene>
    <name evidence="12" type="ordered locus">Desor_0513</name>
</gene>
<dbReference type="Proteomes" id="UP000006346">
    <property type="component" value="Chromosome"/>
</dbReference>
<feature type="domain" description="Methylated-DNA-[protein]-cysteine S-methyltransferase DNA binding" evidence="10">
    <location>
        <begin position="312"/>
        <end position="391"/>
    </location>
</feature>
<dbReference type="InterPro" id="IPR036631">
    <property type="entry name" value="MGMT_N_sf"/>
</dbReference>
<evidence type="ECO:0000259" key="11">
    <source>
        <dbReference type="Pfam" id="PF02870"/>
    </source>
</evidence>
<keyword evidence="4 9" id="KW-0489">Methyltransferase</keyword>
<dbReference type="OrthoDB" id="9789813at2"/>
<name>G7WA77_DESOD</name>
<feature type="active site" description="Nucleophile; methyl group acceptor" evidence="9">
    <location>
        <position position="363"/>
    </location>
</feature>
<dbReference type="HAMAP" id="MF_00772">
    <property type="entry name" value="OGT"/>
    <property type="match status" value="1"/>
</dbReference>
<dbReference type="NCBIfam" id="NF045662">
    <property type="entry name" value="DVU0298_fam"/>
    <property type="match status" value="1"/>
</dbReference>
<evidence type="ECO:0000256" key="5">
    <source>
        <dbReference type="ARBA" id="ARBA00022679"/>
    </source>
</evidence>
<dbReference type="CDD" id="cd06445">
    <property type="entry name" value="ATase"/>
    <property type="match status" value="1"/>
</dbReference>
<comment type="catalytic activity">
    <reaction evidence="8 9">
        <text>a 6-O-methyl-2'-deoxyguanosine in DNA + L-cysteinyl-[protein] = S-methyl-L-cysteinyl-[protein] + a 2'-deoxyguanosine in DNA</text>
        <dbReference type="Rhea" id="RHEA:24000"/>
        <dbReference type="Rhea" id="RHEA-COMP:10131"/>
        <dbReference type="Rhea" id="RHEA-COMP:10132"/>
        <dbReference type="Rhea" id="RHEA-COMP:11367"/>
        <dbReference type="Rhea" id="RHEA-COMP:11368"/>
        <dbReference type="ChEBI" id="CHEBI:29950"/>
        <dbReference type="ChEBI" id="CHEBI:82612"/>
        <dbReference type="ChEBI" id="CHEBI:85445"/>
        <dbReference type="ChEBI" id="CHEBI:85448"/>
        <dbReference type="EC" id="2.1.1.63"/>
    </reaction>
</comment>